<protein>
    <submittedName>
        <fullName evidence="1">Uncharacterized protein</fullName>
    </submittedName>
</protein>
<organism evidence="1">
    <name type="scientific">Anguilla anguilla</name>
    <name type="common">European freshwater eel</name>
    <name type="synonym">Muraena anguilla</name>
    <dbReference type="NCBI Taxonomy" id="7936"/>
    <lineage>
        <taxon>Eukaryota</taxon>
        <taxon>Metazoa</taxon>
        <taxon>Chordata</taxon>
        <taxon>Craniata</taxon>
        <taxon>Vertebrata</taxon>
        <taxon>Euteleostomi</taxon>
        <taxon>Actinopterygii</taxon>
        <taxon>Neopterygii</taxon>
        <taxon>Teleostei</taxon>
        <taxon>Anguilliformes</taxon>
        <taxon>Anguillidae</taxon>
        <taxon>Anguilla</taxon>
    </lineage>
</organism>
<accession>A0A0E9V9E6</accession>
<dbReference type="AlphaFoldDB" id="A0A0E9V9E6"/>
<sequence>MSHFLKPPLKESDQWLSCHIPGLANRCYSICCSQMVRQECPEFS</sequence>
<dbReference type="EMBL" id="GBXM01033931">
    <property type="protein sequence ID" value="JAH74646.1"/>
    <property type="molecule type" value="Transcribed_RNA"/>
</dbReference>
<reference evidence="1" key="2">
    <citation type="journal article" date="2015" name="Fish Shellfish Immunol.">
        <title>Early steps in the European eel (Anguilla anguilla)-Vibrio vulnificus interaction in the gills: Role of the RtxA13 toxin.</title>
        <authorList>
            <person name="Callol A."/>
            <person name="Pajuelo D."/>
            <person name="Ebbesson L."/>
            <person name="Teles M."/>
            <person name="MacKenzie S."/>
            <person name="Amaro C."/>
        </authorList>
    </citation>
    <scope>NUCLEOTIDE SEQUENCE</scope>
</reference>
<proteinExistence type="predicted"/>
<evidence type="ECO:0000313" key="1">
    <source>
        <dbReference type="EMBL" id="JAH74646.1"/>
    </source>
</evidence>
<reference evidence="1" key="1">
    <citation type="submission" date="2014-11" db="EMBL/GenBank/DDBJ databases">
        <authorList>
            <person name="Amaro Gonzalez C."/>
        </authorList>
    </citation>
    <scope>NUCLEOTIDE SEQUENCE</scope>
</reference>
<name>A0A0E9V9E6_ANGAN</name>